<protein>
    <recommendedName>
        <fullName evidence="3">Fungal N-terminal domain-containing protein</fullName>
    </recommendedName>
</protein>
<organism evidence="1 2">
    <name type="scientific">Rhypophila decipiens</name>
    <dbReference type="NCBI Taxonomy" id="261697"/>
    <lineage>
        <taxon>Eukaryota</taxon>
        <taxon>Fungi</taxon>
        <taxon>Dikarya</taxon>
        <taxon>Ascomycota</taxon>
        <taxon>Pezizomycotina</taxon>
        <taxon>Sordariomycetes</taxon>
        <taxon>Sordariomycetidae</taxon>
        <taxon>Sordariales</taxon>
        <taxon>Naviculisporaceae</taxon>
        <taxon>Rhypophila</taxon>
    </lineage>
</organism>
<reference evidence="1" key="2">
    <citation type="submission" date="2023-05" db="EMBL/GenBank/DDBJ databases">
        <authorList>
            <consortium name="Lawrence Berkeley National Laboratory"/>
            <person name="Steindorff A."/>
            <person name="Hensen N."/>
            <person name="Bonometti L."/>
            <person name="Westerberg I."/>
            <person name="Brannstrom I.O."/>
            <person name="Guillou S."/>
            <person name="Cros-Aarteil S."/>
            <person name="Calhoun S."/>
            <person name="Haridas S."/>
            <person name="Kuo A."/>
            <person name="Mondo S."/>
            <person name="Pangilinan J."/>
            <person name="Riley R."/>
            <person name="Labutti K."/>
            <person name="Andreopoulos B."/>
            <person name="Lipzen A."/>
            <person name="Chen C."/>
            <person name="Yanf M."/>
            <person name="Daum C."/>
            <person name="Ng V."/>
            <person name="Clum A."/>
            <person name="Ohm R."/>
            <person name="Martin F."/>
            <person name="Silar P."/>
            <person name="Natvig D."/>
            <person name="Lalanne C."/>
            <person name="Gautier V."/>
            <person name="Ament-Velasquez S.L."/>
            <person name="Kruys A."/>
            <person name="Hutchinson M.I."/>
            <person name="Powell A.J."/>
            <person name="Barry K."/>
            <person name="Miller A.N."/>
            <person name="Grigoriev I.V."/>
            <person name="Debuchy R."/>
            <person name="Gladieux P."/>
            <person name="Thoren M.H."/>
            <person name="Johannesson H."/>
        </authorList>
    </citation>
    <scope>NUCLEOTIDE SEQUENCE</scope>
    <source>
        <strain evidence="1">PSN293</strain>
    </source>
</reference>
<keyword evidence="2" id="KW-1185">Reference proteome</keyword>
<evidence type="ECO:0000313" key="1">
    <source>
        <dbReference type="EMBL" id="KAK4207613.1"/>
    </source>
</evidence>
<dbReference type="SUPFAM" id="SSF82171">
    <property type="entry name" value="DPP6 N-terminal domain-like"/>
    <property type="match status" value="1"/>
</dbReference>
<dbReference type="AlphaFoldDB" id="A0AAN6XVW8"/>
<name>A0AAN6XVW8_9PEZI</name>
<proteinExistence type="predicted"/>
<sequence length="776" mass="86171">MDPASIVGLVASCTSLIVAVGKSSVAIHSFVRSCRDARKELAETARQLVELEMVVNLIKDDFAPFTHESCQRLQMPDSLATEIPSIVANCSMVLTEFDTIVGKYGDSSNGVKWTLSGREKAAALNKQLDAHVRCLNLALDFFKLSITKAIHNDTQQLIQENAVIKDNVVLLPGIKDQLDELRDQVENLPGQLMGRGVVHQPPGFALQRWLDTATGYYEHSVADGASIYDERPTAASDSGDEGYEEELLALHEDTRAPVRNQAQDELRDTNSLDAQIRTHLTEGHEVVPQSLSDLSSSLVKRKSQVESSDSDAQSQDTIIQEVVTQTHPLQNDPQSVQANLDPDILVDSTSQLHDGTALRAISASSRSCYSAYSLSGLSLGGQFLAFQSQRNFITVIETSTGQQVARLSLPDYSYIPIRHTDPARSPCIMPTPNGRALLFHCGKLVPRLYCVSTNREFCWDSSPGHNKERRVQGGQFGISPDGRFVVVYSRHWSNFSLKQMGAGFSDPRLSIWAINYDFFSVTLLRNYKLKKDLNSFPSDDPEFVTSVGFTPNSQTTVLTVGALDVNHATKTIRCATRALFQTMGRDEWCSRALSIPGHEARFVNHSSDLSPEFEKMRSQTAFQTHLPVDLVYRDFSSSSFFHCFDIYGKKVGLDGLEWIVKAEYGAASAVKYGAVSPVSGGGLWVVWISSCGFFVATVFERAKGTKVLFSIWHMGSKRLIFGPHDIGQEPVGDSGFHSGFLRVRRWDWFSVHVKADVVAVQCCKKLWYWKFDRNLE</sequence>
<dbReference type="Proteomes" id="UP001301769">
    <property type="component" value="Unassembled WGS sequence"/>
</dbReference>
<evidence type="ECO:0008006" key="3">
    <source>
        <dbReference type="Google" id="ProtNLM"/>
    </source>
</evidence>
<evidence type="ECO:0000313" key="2">
    <source>
        <dbReference type="Proteomes" id="UP001301769"/>
    </source>
</evidence>
<accession>A0AAN6XVW8</accession>
<dbReference type="EMBL" id="MU858284">
    <property type="protein sequence ID" value="KAK4207613.1"/>
    <property type="molecule type" value="Genomic_DNA"/>
</dbReference>
<comment type="caution">
    <text evidence="1">The sequence shown here is derived from an EMBL/GenBank/DDBJ whole genome shotgun (WGS) entry which is preliminary data.</text>
</comment>
<reference evidence="1" key="1">
    <citation type="journal article" date="2023" name="Mol. Phylogenet. Evol.">
        <title>Genome-scale phylogeny and comparative genomics of the fungal order Sordariales.</title>
        <authorList>
            <person name="Hensen N."/>
            <person name="Bonometti L."/>
            <person name="Westerberg I."/>
            <person name="Brannstrom I.O."/>
            <person name="Guillou S."/>
            <person name="Cros-Aarteil S."/>
            <person name="Calhoun S."/>
            <person name="Haridas S."/>
            <person name="Kuo A."/>
            <person name="Mondo S."/>
            <person name="Pangilinan J."/>
            <person name="Riley R."/>
            <person name="LaButti K."/>
            <person name="Andreopoulos B."/>
            <person name="Lipzen A."/>
            <person name="Chen C."/>
            <person name="Yan M."/>
            <person name="Daum C."/>
            <person name="Ng V."/>
            <person name="Clum A."/>
            <person name="Steindorff A."/>
            <person name="Ohm R.A."/>
            <person name="Martin F."/>
            <person name="Silar P."/>
            <person name="Natvig D.O."/>
            <person name="Lalanne C."/>
            <person name="Gautier V."/>
            <person name="Ament-Velasquez S.L."/>
            <person name="Kruys A."/>
            <person name="Hutchinson M.I."/>
            <person name="Powell A.J."/>
            <person name="Barry K."/>
            <person name="Miller A.N."/>
            <person name="Grigoriev I.V."/>
            <person name="Debuchy R."/>
            <person name="Gladieux P."/>
            <person name="Hiltunen Thoren M."/>
            <person name="Johannesson H."/>
        </authorList>
    </citation>
    <scope>NUCLEOTIDE SEQUENCE</scope>
    <source>
        <strain evidence="1">PSN293</strain>
    </source>
</reference>
<gene>
    <name evidence="1" type="ORF">QBC37DRAFT_433178</name>
</gene>